<name>A0A1W6B9R7_9GAMM</name>
<dbReference type="KEGG" id="palh:B1H58_18310"/>
<dbReference type="InterPro" id="IPR007433">
    <property type="entry name" value="DUF481"/>
</dbReference>
<dbReference type="Proteomes" id="UP000192900">
    <property type="component" value="Chromosome"/>
</dbReference>
<dbReference type="AlphaFoldDB" id="A0A1W6B9R7"/>
<evidence type="ECO:0000313" key="3">
    <source>
        <dbReference type="Proteomes" id="UP000192900"/>
    </source>
</evidence>
<keyword evidence="3" id="KW-1185">Reference proteome</keyword>
<accession>A0A1W6B9R7</accession>
<reference evidence="2 3" key="1">
    <citation type="submission" date="2017-02" db="EMBL/GenBank/DDBJ databases">
        <title>Complete genome sequence of the drought resistance-promoting endophyte Pantoea alhagi LTYR-11Z.</title>
        <authorList>
            <person name="Zhang L."/>
        </authorList>
    </citation>
    <scope>NUCLEOTIDE SEQUENCE [LARGE SCALE GENOMIC DNA]</scope>
    <source>
        <strain evidence="2 3">LTYR-11Z</strain>
    </source>
</reference>
<evidence type="ECO:0000313" key="2">
    <source>
        <dbReference type="EMBL" id="ARJ43807.1"/>
    </source>
</evidence>
<sequence>MNLLNKFSAALLLSAGALCHQAMADNTVFTVMDDPSTAKKTFEGNAAAGYLAQTGNTKSSSLTAQTNMTWYQPNTAYSLWGNAANTSSNDERSSETYQVGGRTRYNMTDHDYLFGQASWLSDRFNGYDSRDVLAAGYGRQILNGPVHSLRVEFGPGVRYDDFHDGGYETQGLGYGAMSYQWQMTDTTKFIQGASVLSSFNDNTTVNSETGLQVAINAHFALKLTYNVTWNNNPPESAPDHTDTKTQVLLSYAM</sequence>
<dbReference type="EMBL" id="CP019706">
    <property type="protein sequence ID" value="ARJ43807.1"/>
    <property type="molecule type" value="Genomic_DNA"/>
</dbReference>
<organism evidence="2 3">
    <name type="scientific">Pantoea alhagi</name>
    <dbReference type="NCBI Taxonomy" id="1891675"/>
    <lineage>
        <taxon>Bacteria</taxon>
        <taxon>Pseudomonadati</taxon>
        <taxon>Pseudomonadota</taxon>
        <taxon>Gammaproteobacteria</taxon>
        <taxon>Enterobacterales</taxon>
        <taxon>Erwiniaceae</taxon>
        <taxon>Pantoea</taxon>
    </lineage>
</organism>
<protein>
    <recommendedName>
        <fullName evidence="4">DUF481 domain-containing protein</fullName>
    </recommendedName>
</protein>
<dbReference type="RefSeq" id="WP_085071854.1">
    <property type="nucleotide sequence ID" value="NZ_CP019706.1"/>
</dbReference>
<gene>
    <name evidence="2" type="ORF">B1H58_18310</name>
</gene>
<evidence type="ECO:0000256" key="1">
    <source>
        <dbReference type="SAM" id="SignalP"/>
    </source>
</evidence>
<proteinExistence type="predicted"/>
<feature type="chain" id="PRO_5010861158" description="DUF481 domain-containing protein" evidence="1">
    <location>
        <begin position="25"/>
        <end position="253"/>
    </location>
</feature>
<dbReference type="Pfam" id="PF04338">
    <property type="entry name" value="DUF481"/>
    <property type="match status" value="1"/>
</dbReference>
<dbReference type="OrthoDB" id="5292716at2"/>
<keyword evidence="1" id="KW-0732">Signal</keyword>
<feature type="signal peptide" evidence="1">
    <location>
        <begin position="1"/>
        <end position="24"/>
    </location>
</feature>
<evidence type="ECO:0008006" key="4">
    <source>
        <dbReference type="Google" id="ProtNLM"/>
    </source>
</evidence>
<dbReference type="STRING" id="1891675.B1H58_18310"/>